<protein>
    <submittedName>
        <fullName evidence="4">N-acetylglucosaminyldiphosphoundecaprenol N-acetyl-beta-D-mannosaminyltransferase</fullName>
    </submittedName>
</protein>
<evidence type="ECO:0000256" key="1">
    <source>
        <dbReference type="ARBA" id="ARBA00022676"/>
    </source>
</evidence>
<evidence type="ECO:0000313" key="5">
    <source>
        <dbReference type="Proteomes" id="UP001055108"/>
    </source>
</evidence>
<sequence length="291" mass="32888">MRTLAQPLATYRPDAPQPESPSLTEAGQIFGLQFSALDEQALVAQMATAEVPSGTGPKRLATANLDHIVQMARNDAFRRAYDRAWTITADGMPVYLYARLRNVGLPGRVTGADLFARLIEVLDAARHRCFFVCSSTEVAERLEQRLLRRGFRREALAFCVPPHAFERDAAYSDALAERIRRHAPTHLFMGLGAPKSDIWTDRYHDALGDCYVLNVGAALDFTAGVKRRAPVLVRRIGLEWAWRVASEPRRLYRRYLVDSWQFLWLVAMDLCRPAEPLPSRAARDPGIRRRT</sequence>
<dbReference type="GO" id="GO:0016758">
    <property type="term" value="F:hexosyltransferase activity"/>
    <property type="evidence" value="ECO:0007669"/>
    <property type="project" value="TreeGrafter"/>
</dbReference>
<evidence type="ECO:0000313" key="4">
    <source>
        <dbReference type="EMBL" id="GJD81698.1"/>
    </source>
</evidence>
<evidence type="ECO:0000256" key="3">
    <source>
        <dbReference type="SAM" id="MobiDB-lite"/>
    </source>
</evidence>
<dbReference type="NCBIfam" id="TIGR00696">
    <property type="entry name" value="wecG_tagA_cpsF"/>
    <property type="match status" value="1"/>
</dbReference>
<dbReference type="InterPro" id="IPR004629">
    <property type="entry name" value="WecG_TagA_CpsF"/>
</dbReference>
<dbReference type="CDD" id="cd06533">
    <property type="entry name" value="Glyco_transf_WecG_TagA"/>
    <property type="match status" value="1"/>
</dbReference>
<dbReference type="EMBL" id="BPQM01000155">
    <property type="protein sequence ID" value="GJD81698.1"/>
    <property type="molecule type" value="Genomic_DNA"/>
</dbReference>
<dbReference type="AlphaFoldDB" id="A0AA37HTL7"/>
<dbReference type="PANTHER" id="PTHR34136">
    <property type="match status" value="1"/>
</dbReference>
<keyword evidence="2" id="KW-0808">Transferase</keyword>
<reference evidence="4" key="2">
    <citation type="submission" date="2021-08" db="EMBL/GenBank/DDBJ databases">
        <authorList>
            <person name="Tani A."/>
            <person name="Ola A."/>
            <person name="Ogura Y."/>
            <person name="Katsura K."/>
            <person name="Hayashi T."/>
        </authorList>
    </citation>
    <scope>NUCLEOTIDE SEQUENCE</scope>
    <source>
        <strain evidence="4">NBRC 103626</strain>
    </source>
</reference>
<gene>
    <name evidence="4" type="primary">tarA_3</name>
    <name evidence="4" type="ORF">NBEOAGPD_4952</name>
</gene>
<keyword evidence="5" id="KW-1185">Reference proteome</keyword>
<feature type="region of interest" description="Disordered" evidence="3">
    <location>
        <begin position="1"/>
        <end position="23"/>
    </location>
</feature>
<comment type="caution">
    <text evidence="4">The sequence shown here is derived from an EMBL/GenBank/DDBJ whole genome shotgun (WGS) entry which is preliminary data.</text>
</comment>
<dbReference type="PANTHER" id="PTHR34136:SF1">
    <property type="entry name" value="UDP-N-ACETYL-D-MANNOSAMINURONIC ACID TRANSFERASE"/>
    <property type="match status" value="1"/>
</dbReference>
<reference evidence="4" key="1">
    <citation type="journal article" date="2016" name="Front. Microbiol.">
        <title>Genome Sequence of the Piezophilic, Mesophilic Sulfate-Reducing Bacterium Desulfovibrio indicus J2T.</title>
        <authorList>
            <person name="Cao J."/>
            <person name="Maignien L."/>
            <person name="Shao Z."/>
            <person name="Alain K."/>
            <person name="Jebbar M."/>
        </authorList>
    </citation>
    <scope>NUCLEOTIDE SEQUENCE</scope>
    <source>
        <strain evidence="4">NBRC 103626</strain>
    </source>
</reference>
<proteinExistence type="predicted"/>
<keyword evidence="1" id="KW-0328">Glycosyltransferase</keyword>
<accession>A0AA37HTL7</accession>
<dbReference type="Pfam" id="PF03808">
    <property type="entry name" value="Glyco_tran_WecG"/>
    <property type="match status" value="1"/>
</dbReference>
<organism evidence="4 5">
    <name type="scientific">Methylobacterium gregans</name>
    <dbReference type="NCBI Taxonomy" id="374424"/>
    <lineage>
        <taxon>Bacteria</taxon>
        <taxon>Pseudomonadati</taxon>
        <taxon>Pseudomonadota</taxon>
        <taxon>Alphaproteobacteria</taxon>
        <taxon>Hyphomicrobiales</taxon>
        <taxon>Methylobacteriaceae</taxon>
        <taxon>Methylobacterium</taxon>
    </lineage>
</organism>
<evidence type="ECO:0000256" key="2">
    <source>
        <dbReference type="ARBA" id="ARBA00022679"/>
    </source>
</evidence>
<name>A0AA37HTL7_9HYPH</name>
<dbReference type="Proteomes" id="UP001055108">
    <property type="component" value="Unassembled WGS sequence"/>
</dbReference>